<dbReference type="HOGENOM" id="CLU_3035703_0_0_1"/>
<dbReference type="EnsemblPlants" id="OMERI11G13500.1">
    <property type="protein sequence ID" value="OMERI11G13500.1"/>
    <property type="gene ID" value="OMERI11G13500"/>
</dbReference>
<dbReference type="AlphaFoldDB" id="A0A0E0F6K3"/>
<organism evidence="1">
    <name type="scientific">Oryza meridionalis</name>
    <dbReference type="NCBI Taxonomy" id="40149"/>
    <lineage>
        <taxon>Eukaryota</taxon>
        <taxon>Viridiplantae</taxon>
        <taxon>Streptophyta</taxon>
        <taxon>Embryophyta</taxon>
        <taxon>Tracheophyta</taxon>
        <taxon>Spermatophyta</taxon>
        <taxon>Magnoliopsida</taxon>
        <taxon>Liliopsida</taxon>
        <taxon>Poales</taxon>
        <taxon>Poaceae</taxon>
        <taxon>BOP clade</taxon>
        <taxon>Oryzoideae</taxon>
        <taxon>Oryzeae</taxon>
        <taxon>Oryzinae</taxon>
        <taxon>Oryza</taxon>
    </lineage>
</organism>
<name>A0A0E0F6K3_9ORYZ</name>
<evidence type="ECO:0000313" key="1">
    <source>
        <dbReference type="EnsemblPlants" id="OMERI11G13500.1"/>
    </source>
</evidence>
<reference evidence="1" key="1">
    <citation type="submission" date="2015-04" db="UniProtKB">
        <authorList>
            <consortium name="EnsemblPlants"/>
        </authorList>
    </citation>
    <scope>IDENTIFICATION</scope>
</reference>
<keyword evidence="2" id="KW-1185">Reference proteome</keyword>
<proteinExistence type="predicted"/>
<evidence type="ECO:0000313" key="2">
    <source>
        <dbReference type="Proteomes" id="UP000008021"/>
    </source>
</evidence>
<reference evidence="1" key="2">
    <citation type="submission" date="2018-05" db="EMBL/GenBank/DDBJ databases">
        <title>OmerRS3 (Oryza meridionalis Reference Sequence Version 3).</title>
        <authorList>
            <person name="Zhang J."/>
            <person name="Kudrna D."/>
            <person name="Lee S."/>
            <person name="Talag J."/>
            <person name="Welchert J."/>
            <person name="Wing R.A."/>
        </authorList>
    </citation>
    <scope>NUCLEOTIDE SEQUENCE [LARGE SCALE GENOMIC DNA]</scope>
    <source>
        <strain evidence="1">cv. OR44</strain>
    </source>
</reference>
<sequence>MADYKMDQNERLLCRCIDAIIAGRRRDRKDVTAKIGCKGWIASQLGSVKLVRITS</sequence>
<accession>A0A0E0F6K3</accession>
<dbReference type="Proteomes" id="UP000008021">
    <property type="component" value="Chromosome 11"/>
</dbReference>
<protein>
    <submittedName>
        <fullName evidence="1">Uncharacterized protein</fullName>
    </submittedName>
</protein>
<dbReference type="Gramene" id="OMERI11G13500.1">
    <property type="protein sequence ID" value="OMERI11G13500.1"/>
    <property type="gene ID" value="OMERI11G13500"/>
</dbReference>